<name>A5AG11_VITVI</name>
<protein>
    <recommendedName>
        <fullName evidence="2">Gag-pol polyprotein</fullName>
    </recommendedName>
</protein>
<accession>A5AG11</accession>
<evidence type="ECO:0008006" key="2">
    <source>
        <dbReference type="Google" id="ProtNLM"/>
    </source>
</evidence>
<organism evidence="1">
    <name type="scientific">Vitis vinifera</name>
    <name type="common">Grape</name>
    <dbReference type="NCBI Taxonomy" id="29760"/>
    <lineage>
        <taxon>Eukaryota</taxon>
        <taxon>Viridiplantae</taxon>
        <taxon>Streptophyta</taxon>
        <taxon>Embryophyta</taxon>
        <taxon>Tracheophyta</taxon>
        <taxon>Spermatophyta</taxon>
        <taxon>Magnoliopsida</taxon>
        <taxon>eudicotyledons</taxon>
        <taxon>Gunneridae</taxon>
        <taxon>Pentapetalae</taxon>
        <taxon>rosids</taxon>
        <taxon>Vitales</taxon>
        <taxon>Vitaceae</taxon>
        <taxon>Viteae</taxon>
        <taxon>Vitis</taxon>
    </lineage>
</organism>
<dbReference type="AlphaFoldDB" id="A5AG11"/>
<evidence type="ECO:0000313" key="1">
    <source>
        <dbReference type="EMBL" id="CAN75624.1"/>
    </source>
</evidence>
<dbReference type="EMBL" id="AM425849">
    <property type="protein sequence ID" value="CAN75624.1"/>
    <property type="molecule type" value="Genomic_DNA"/>
</dbReference>
<reference evidence="1" key="1">
    <citation type="journal article" date="2007" name="PLoS ONE">
        <title>The first genome sequence of an elite grapevine cultivar (Pinot noir Vitis vinifera L.): coping with a highly heterozygous genome.</title>
        <authorList>
            <person name="Velasco R."/>
            <person name="Zharkikh A."/>
            <person name="Troggio M."/>
            <person name="Cartwright D.A."/>
            <person name="Cestaro A."/>
            <person name="Pruss D."/>
            <person name="Pindo M."/>
            <person name="FitzGerald L.M."/>
            <person name="Vezzulli S."/>
            <person name="Reid J."/>
            <person name="Malacarne G."/>
            <person name="Iliev D."/>
            <person name="Coppola G."/>
            <person name="Wardell B."/>
            <person name="Micheletti D."/>
            <person name="Macalma T."/>
            <person name="Facci M."/>
            <person name="Mitchell J.T."/>
            <person name="Perazzolli M."/>
            <person name="Eldredge G."/>
            <person name="Gatto P."/>
            <person name="Oyzerski R."/>
            <person name="Moretto M."/>
            <person name="Gutin N."/>
            <person name="Stefanini M."/>
            <person name="Chen Y."/>
            <person name="Segala C."/>
            <person name="Davenport C."/>
            <person name="Dematte L."/>
            <person name="Mraz A."/>
            <person name="Battilana J."/>
            <person name="Stormo K."/>
            <person name="Costa F."/>
            <person name="Tao Q."/>
            <person name="Si-Ammour A."/>
            <person name="Harkins T."/>
            <person name="Lackey A."/>
            <person name="Perbost C."/>
            <person name="Taillon B."/>
            <person name="Stella A."/>
            <person name="Solovyev V."/>
            <person name="Fawcett J.A."/>
            <person name="Sterck L."/>
            <person name="Vandepoele K."/>
            <person name="Grando S.M."/>
            <person name="Toppo S."/>
            <person name="Moser C."/>
            <person name="Lanchbury J."/>
            <person name="Bogden R."/>
            <person name="Skolnick M."/>
            <person name="Sgaramella V."/>
            <person name="Bhatnagar S.K."/>
            <person name="Fontana P."/>
            <person name="Gutin A."/>
            <person name="Van de Peer Y."/>
            <person name="Salamini F."/>
            <person name="Viola R."/>
        </authorList>
    </citation>
    <scope>NUCLEOTIDE SEQUENCE</scope>
</reference>
<proteinExistence type="predicted"/>
<sequence>MPRKTGESLFMQLPMYVSHAIPVHVACAHLVRFSCTRLVHISCGSHASDPCDFSTLLKHPNLPPDDSSLCLGIEMVEISRMETRVFSLDCKERMARHGNPNPQRDSKVVRKILRSLPKRFRPKVTTIEESKDIDSKRVDELVGFIQAYEMTLPSSQKPKDIAFKAS</sequence>
<gene>
    <name evidence="1" type="ORF">VITISV_007027</name>
</gene>